<dbReference type="OrthoDB" id="1676884at2"/>
<dbReference type="STRING" id="675511.GCA_000341735_02106"/>
<dbReference type="AlphaFoldDB" id="A0A4P9UK83"/>
<evidence type="ECO:0000313" key="1">
    <source>
        <dbReference type="EMBL" id="QCW81594.1"/>
    </source>
</evidence>
<dbReference type="PANTHER" id="PTHR39431:SF1">
    <property type="entry name" value="FRPA_C-RELATED PROTEIN"/>
    <property type="match status" value="1"/>
</dbReference>
<dbReference type="PANTHER" id="PTHR39431">
    <property type="entry name" value="FRPA/C-RELATED PROTEIN"/>
    <property type="match status" value="1"/>
</dbReference>
<name>A0A4P9UK83_METBY</name>
<organism evidence="1 2">
    <name type="scientific">Methylotuvimicrobium buryatense</name>
    <name type="common">Methylomicrobium buryatense</name>
    <dbReference type="NCBI Taxonomy" id="95641"/>
    <lineage>
        <taxon>Bacteria</taxon>
        <taxon>Pseudomonadati</taxon>
        <taxon>Pseudomonadota</taxon>
        <taxon>Gammaproteobacteria</taxon>
        <taxon>Methylococcales</taxon>
        <taxon>Methylococcaceae</taxon>
        <taxon>Methylotuvimicrobium</taxon>
    </lineage>
</organism>
<reference evidence="2" key="1">
    <citation type="journal article" date="2019" name="J. Bacteriol.">
        <title>A Mutagenic Screen Identifies a TonB-Dependent Receptor Required for the Lanthanide Metal Switch in the Type I Methanotroph 'Methylotuvimicrobium buryatense' 5GB1C.</title>
        <authorList>
            <person name="Groom J.D."/>
            <person name="Ford S.M."/>
            <person name="Pesesky M.W."/>
            <person name="Lidstrom M.E."/>
        </authorList>
    </citation>
    <scope>NUCLEOTIDE SEQUENCE [LARGE SCALE GENOMIC DNA]</scope>
    <source>
        <strain evidence="2">5GB1C</strain>
    </source>
</reference>
<protein>
    <submittedName>
        <fullName evidence="1">VCBS repeat-containing protein</fullName>
    </submittedName>
</protein>
<keyword evidence="2" id="KW-1185">Reference proteome</keyword>
<dbReference type="Proteomes" id="UP000305881">
    <property type="component" value="Chromosome"/>
</dbReference>
<dbReference type="EMBL" id="CP035467">
    <property type="protein sequence ID" value="QCW81594.1"/>
    <property type="molecule type" value="Genomic_DNA"/>
</dbReference>
<dbReference type="KEGG" id="mbur:EQU24_04525"/>
<sequence>MKIEHSNIQLNAQQTSVKQHSVQESLNFWVGNRRPVNLGSQAQTAFNPTLADRVTLSSEGKAAAETQQAEIDLDKALEHEPRYQIIKRMIEALTGKEIRINRLEAFEASRSIDPGTAPPANAPTADRPAGFGLEYERRETYYEAEHSAFSAKGLIKTTDGKEIAFDLNLVMSREYYEENSVSLRMGDAVMKDPLVINFDAEAAKLTDMKFSFDLTSNGSSEQISFVGHGSGFLALDRNGDGIINNGSELFGPATGNGFAELAAHDLDGNHWIDENDAVYEHLRVWTKDTNGNDKLYTLAEKNVGAIYLGNTETPFELKNAQNRLDGRVLSSSIYLSETGRVGTVQQIDLAV</sequence>
<proteinExistence type="predicted"/>
<accession>A0A4P9UK83</accession>
<gene>
    <name evidence="1" type="ORF">EQU24_04525</name>
</gene>
<dbReference type="RefSeq" id="WP_017840639.1">
    <property type="nucleotide sequence ID" value="NZ_CP035467.1"/>
</dbReference>
<evidence type="ECO:0000313" key="2">
    <source>
        <dbReference type="Proteomes" id="UP000305881"/>
    </source>
</evidence>